<protein>
    <submittedName>
        <fullName evidence="2">Uncharacterized protein</fullName>
    </submittedName>
</protein>
<dbReference type="AlphaFoldDB" id="A0AAD9VXM3"/>
<organism evidence="2 3">
    <name type="scientific">Phomopsis amygdali</name>
    <name type="common">Fusicoccum amygdali</name>
    <dbReference type="NCBI Taxonomy" id="1214568"/>
    <lineage>
        <taxon>Eukaryota</taxon>
        <taxon>Fungi</taxon>
        <taxon>Dikarya</taxon>
        <taxon>Ascomycota</taxon>
        <taxon>Pezizomycotina</taxon>
        <taxon>Sordariomycetes</taxon>
        <taxon>Sordariomycetidae</taxon>
        <taxon>Diaporthales</taxon>
        <taxon>Diaporthaceae</taxon>
        <taxon>Diaporthe</taxon>
    </lineage>
</organism>
<name>A0AAD9VXM3_PHOAM</name>
<evidence type="ECO:0000313" key="2">
    <source>
        <dbReference type="EMBL" id="KAK2598529.1"/>
    </source>
</evidence>
<keyword evidence="3" id="KW-1185">Reference proteome</keyword>
<accession>A0AAD9VXM3</accession>
<dbReference type="EMBL" id="JAUJFL010000008">
    <property type="protein sequence ID" value="KAK2598529.1"/>
    <property type="molecule type" value="Genomic_DNA"/>
</dbReference>
<proteinExistence type="predicted"/>
<feature type="compositionally biased region" description="Polar residues" evidence="1">
    <location>
        <begin position="13"/>
        <end position="23"/>
    </location>
</feature>
<evidence type="ECO:0000256" key="1">
    <source>
        <dbReference type="SAM" id="MobiDB-lite"/>
    </source>
</evidence>
<evidence type="ECO:0000313" key="3">
    <source>
        <dbReference type="Proteomes" id="UP001265746"/>
    </source>
</evidence>
<feature type="region of interest" description="Disordered" evidence="1">
    <location>
        <begin position="1"/>
        <end position="32"/>
    </location>
</feature>
<reference evidence="2" key="1">
    <citation type="submission" date="2023-06" db="EMBL/GenBank/DDBJ databases">
        <authorList>
            <person name="Noh H."/>
        </authorList>
    </citation>
    <scope>NUCLEOTIDE SEQUENCE</scope>
    <source>
        <strain evidence="2">DUCC20226</strain>
    </source>
</reference>
<gene>
    <name evidence="2" type="ORF">N8I77_011936</name>
</gene>
<sequence length="203" mass="22385">MAEPATTDDVIIKSNNSEANSDANCEEDNTAPFPLSTQEQLQAQALRREAAVAFKHQISQCRLALKYSVIGWTGTLDQEKIPAALSNAPSIRTLDAKMDALERALTPFLPRDSGGQELGPEALRGVERVRERLLGIAPGVKSTKVVGPVLDSIERDARAARVLPPEDMCGWAWSWVFDDWFRWCGRARAWVSATHGARVEFLV</sequence>
<comment type="caution">
    <text evidence="2">The sequence shown here is derived from an EMBL/GenBank/DDBJ whole genome shotgun (WGS) entry which is preliminary data.</text>
</comment>
<dbReference type="Proteomes" id="UP001265746">
    <property type="component" value="Unassembled WGS sequence"/>
</dbReference>